<evidence type="ECO:0000313" key="2">
    <source>
        <dbReference type="Proteomes" id="UP000315750"/>
    </source>
</evidence>
<dbReference type="KEGG" id="amuc:Pan181_17790"/>
<dbReference type="OrthoDB" id="287558at2"/>
<accession>A0A518ALI4</accession>
<reference evidence="1 2" key="1">
    <citation type="submission" date="2019-02" db="EMBL/GenBank/DDBJ databases">
        <title>Deep-cultivation of Planctomycetes and their phenomic and genomic characterization uncovers novel biology.</title>
        <authorList>
            <person name="Wiegand S."/>
            <person name="Jogler M."/>
            <person name="Boedeker C."/>
            <person name="Pinto D."/>
            <person name="Vollmers J."/>
            <person name="Rivas-Marin E."/>
            <person name="Kohn T."/>
            <person name="Peeters S.H."/>
            <person name="Heuer A."/>
            <person name="Rast P."/>
            <person name="Oberbeckmann S."/>
            <person name="Bunk B."/>
            <person name="Jeske O."/>
            <person name="Meyerdierks A."/>
            <person name="Storesund J.E."/>
            <person name="Kallscheuer N."/>
            <person name="Luecker S."/>
            <person name="Lage O.M."/>
            <person name="Pohl T."/>
            <person name="Merkel B.J."/>
            <person name="Hornburger P."/>
            <person name="Mueller R.-W."/>
            <person name="Bruemmer F."/>
            <person name="Labrenz M."/>
            <person name="Spormann A.M."/>
            <person name="Op den Camp H."/>
            <person name="Overmann J."/>
            <person name="Amann R."/>
            <person name="Jetten M.S.M."/>
            <person name="Mascher T."/>
            <person name="Medema M.H."/>
            <person name="Devos D.P."/>
            <person name="Kaster A.-K."/>
            <person name="Ovreas L."/>
            <person name="Rohde M."/>
            <person name="Galperin M.Y."/>
            <person name="Jogler C."/>
        </authorList>
    </citation>
    <scope>NUCLEOTIDE SEQUENCE [LARGE SCALE GENOMIC DNA]</scope>
    <source>
        <strain evidence="1 2">Pan181</strain>
    </source>
</reference>
<evidence type="ECO:0008006" key="3">
    <source>
        <dbReference type="Google" id="ProtNLM"/>
    </source>
</evidence>
<dbReference type="EMBL" id="CP036278">
    <property type="protein sequence ID" value="QDU55587.1"/>
    <property type="molecule type" value="Genomic_DNA"/>
</dbReference>
<organism evidence="1 2">
    <name type="scientific">Aeoliella mucimassa</name>
    <dbReference type="NCBI Taxonomy" id="2527972"/>
    <lineage>
        <taxon>Bacteria</taxon>
        <taxon>Pseudomonadati</taxon>
        <taxon>Planctomycetota</taxon>
        <taxon>Planctomycetia</taxon>
        <taxon>Pirellulales</taxon>
        <taxon>Lacipirellulaceae</taxon>
        <taxon>Aeoliella</taxon>
    </lineage>
</organism>
<dbReference type="RefSeq" id="WP_145246431.1">
    <property type="nucleotide sequence ID" value="NZ_CP036278.1"/>
</dbReference>
<proteinExistence type="predicted"/>
<gene>
    <name evidence="1" type="ORF">Pan181_17790</name>
</gene>
<protein>
    <recommendedName>
        <fullName evidence="3">Cell division protein FtsQ</fullName>
    </recommendedName>
</protein>
<name>A0A518ALI4_9BACT</name>
<dbReference type="Proteomes" id="UP000315750">
    <property type="component" value="Chromosome"/>
</dbReference>
<keyword evidence="2" id="KW-1185">Reference proteome</keyword>
<evidence type="ECO:0000313" key="1">
    <source>
        <dbReference type="EMBL" id="QDU55587.1"/>
    </source>
</evidence>
<sequence>MADEEQSQPLSFVTQWLQPRRLAWVAVLIVVGVIARQGWNSVNLQLTSSPEYRLTMDTVQLVPESLPPWIRTDVKSQVFRDSGLTDSLTLLDNPAEVQQQLVDAFELHPWIRKVERVDLVGPGRVEVTLEYREPIAVAEFVANDTRELLPVDAEGVRLPDGDLSEVEKTYLPRINSVPDRPLVGAAWTDSRMLGAVRIAANLRQLWDAYSLLDIIPSEYPEVARTHRFYVYDLRTSGGTIIRWGAAPGFAPPGESTFEQKLTRLSGYIQQHGRLDTINSPQLIDVRDALQVEARVAQEPEVIK</sequence>
<dbReference type="AlphaFoldDB" id="A0A518ALI4"/>